<feature type="domain" description="EF-hand" evidence="17">
    <location>
        <begin position="113"/>
        <end position="148"/>
    </location>
</feature>
<evidence type="ECO:0000256" key="4">
    <source>
        <dbReference type="ARBA" id="ARBA00021935"/>
    </source>
</evidence>
<feature type="domain" description="EF-hand" evidence="17">
    <location>
        <begin position="77"/>
        <end position="112"/>
    </location>
</feature>
<feature type="repeat" description="Solcar" evidence="14">
    <location>
        <begin position="491"/>
        <end position="580"/>
    </location>
</feature>
<keyword evidence="5 15" id="KW-0813">Transport</keyword>
<dbReference type="InterPro" id="IPR002048">
    <property type="entry name" value="EF_hand_dom"/>
</dbReference>
<keyword evidence="13 14" id="KW-0472">Membrane</keyword>
<evidence type="ECO:0000256" key="6">
    <source>
        <dbReference type="ARBA" id="ARBA00022692"/>
    </source>
</evidence>
<dbReference type="OrthoDB" id="270584at2759"/>
<dbReference type="Gene3D" id="1.10.238.10">
    <property type="entry name" value="EF-hand"/>
    <property type="match status" value="1"/>
</dbReference>
<keyword evidence="19" id="KW-1185">Reference proteome</keyword>
<evidence type="ECO:0000256" key="1">
    <source>
        <dbReference type="ARBA" id="ARBA00002238"/>
    </source>
</evidence>
<evidence type="ECO:0000256" key="16">
    <source>
        <dbReference type="SAM" id="MobiDB-lite"/>
    </source>
</evidence>
<dbReference type="PROSITE" id="PS00018">
    <property type="entry name" value="EF_HAND_1"/>
    <property type="match status" value="2"/>
</dbReference>
<dbReference type="PRINTS" id="PR00926">
    <property type="entry name" value="MITOCARRIER"/>
</dbReference>
<evidence type="ECO:0000256" key="14">
    <source>
        <dbReference type="PROSITE-ProRule" id="PRU00282"/>
    </source>
</evidence>
<dbReference type="SMART" id="SM00054">
    <property type="entry name" value="EFh"/>
    <property type="match status" value="4"/>
</dbReference>
<dbReference type="GO" id="GO:0055085">
    <property type="term" value="P:transmembrane transport"/>
    <property type="evidence" value="ECO:0007669"/>
    <property type="project" value="InterPro"/>
</dbReference>
<evidence type="ECO:0000256" key="13">
    <source>
        <dbReference type="ARBA" id="ARBA00023136"/>
    </source>
</evidence>
<dbReference type="GO" id="GO:0005509">
    <property type="term" value="F:calcium ion binding"/>
    <property type="evidence" value="ECO:0007669"/>
    <property type="project" value="InterPro"/>
</dbReference>
<keyword evidence="9" id="KW-0999">Mitochondrion inner membrane</keyword>
<keyword evidence="7" id="KW-0479">Metal-binding</keyword>
<evidence type="ECO:0000256" key="12">
    <source>
        <dbReference type="ARBA" id="ARBA00023128"/>
    </source>
</evidence>
<dbReference type="PROSITE" id="PS50222">
    <property type="entry name" value="EF_HAND_2"/>
    <property type="match status" value="2"/>
</dbReference>
<evidence type="ECO:0000313" key="18">
    <source>
        <dbReference type="EMBL" id="KAF2230197.1"/>
    </source>
</evidence>
<proteinExistence type="inferred from homology"/>
<dbReference type="SUPFAM" id="SSF103506">
    <property type="entry name" value="Mitochondrial carrier"/>
    <property type="match status" value="1"/>
</dbReference>
<dbReference type="AlphaFoldDB" id="A0A6A6GWV6"/>
<comment type="similarity">
    <text evidence="3 15">Belongs to the mitochondrial carrier (TC 2.A.29) family.</text>
</comment>
<keyword evidence="10" id="KW-0106">Calcium</keyword>
<feature type="repeat" description="Solcar" evidence="14">
    <location>
        <begin position="382"/>
        <end position="471"/>
    </location>
</feature>
<evidence type="ECO:0000256" key="11">
    <source>
        <dbReference type="ARBA" id="ARBA00022989"/>
    </source>
</evidence>
<evidence type="ECO:0000256" key="2">
    <source>
        <dbReference type="ARBA" id="ARBA00004448"/>
    </source>
</evidence>
<dbReference type="EMBL" id="ML991846">
    <property type="protein sequence ID" value="KAF2230197.1"/>
    <property type="molecule type" value="Genomic_DNA"/>
</dbReference>
<sequence length="584" mass="63842">MDDDKQRALNRRVEQLWKTLDTRNEGQLDVAGLKEGLRNMNHPLQNADNLINDVLKVVDSNGDGRIQYSEFRTFVEHTEKELLTLFKSIDRDHNGNLDKDELQLACTRAGLLVNQSNIDRFFSDVDKNHDGVISFDEWRDFLLFIPTHDPGLKAILSYYSAAVKVNPEGDVSINHDAMEGLGKRLPHLSHMLFGSIIAVARPPPKPRPPDSALDVGSMEAASSEPESLAAQPDQNILLTQSETPLEEHAEKGSEKRRESVLTEFLPDPGYFLAGGLAGVASRTSTAPLDRLKVYLIAQTGVAEEAVAAAKKGAALKAARHSFRPLVDASKELWAAGGIRSLFAGNGLNVIKVMPESAVKFGSYEGAKRLIARAEGHGDPKKISPVSQFVAGGLAGMISQFVVYPIDTLKFRMQCETVAGGLHGNALILDTLRAMWRQAGVAAFYRGLPMGLVGMFPYAAIDLGTFEALKKLIVKRNINTYHLKPNDPAANPGSVTTAFVGGFSGALGASMVYPLNLLRTRLQSQGTKVHPRTYTGMWDVTQQTIKGEGFRGLFKGLTPNLLKVVPAVSITYVVYEKSKVMFHLK</sequence>
<keyword evidence="12" id="KW-0496">Mitochondrion</keyword>
<evidence type="ECO:0000259" key="17">
    <source>
        <dbReference type="PROSITE" id="PS50222"/>
    </source>
</evidence>
<evidence type="ECO:0000256" key="3">
    <source>
        <dbReference type="ARBA" id="ARBA00006375"/>
    </source>
</evidence>
<dbReference type="InterPro" id="IPR018108">
    <property type="entry name" value="MCP_transmembrane"/>
</dbReference>
<evidence type="ECO:0000313" key="19">
    <source>
        <dbReference type="Proteomes" id="UP000800092"/>
    </source>
</evidence>
<dbReference type="GO" id="GO:0005743">
    <property type="term" value="C:mitochondrial inner membrane"/>
    <property type="evidence" value="ECO:0007669"/>
    <property type="project" value="UniProtKB-SubCell"/>
</dbReference>
<dbReference type="PROSITE" id="PS50920">
    <property type="entry name" value="SOLCAR"/>
    <property type="match status" value="3"/>
</dbReference>
<evidence type="ECO:0000256" key="10">
    <source>
        <dbReference type="ARBA" id="ARBA00022837"/>
    </source>
</evidence>
<dbReference type="PANTHER" id="PTHR24089">
    <property type="entry name" value="SOLUTE CARRIER FAMILY 25"/>
    <property type="match status" value="1"/>
</dbReference>
<evidence type="ECO:0000256" key="5">
    <source>
        <dbReference type="ARBA" id="ARBA00022448"/>
    </source>
</evidence>
<accession>A0A6A6GWV6</accession>
<dbReference type="Pfam" id="PF13499">
    <property type="entry name" value="EF-hand_7"/>
    <property type="match status" value="2"/>
</dbReference>
<keyword evidence="11" id="KW-1133">Transmembrane helix</keyword>
<keyword evidence="8" id="KW-0677">Repeat</keyword>
<evidence type="ECO:0000256" key="15">
    <source>
        <dbReference type="RuleBase" id="RU000488"/>
    </source>
</evidence>
<dbReference type="FunFam" id="1.50.40.10:FF:000016">
    <property type="entry name" value="Solute carrier family 25 member 23"/>
    <property type="match status" value="1"/>
</dbReference>
<dbReference type="InterPro" id="IPR018247">
    <property type="entry name" value="EF_Hand_1_Ca_BS"/>
</dbReference>
<protein>
    <recommendedName>
        <fullName evidence="4">Mitochondrial thiamine pyrophosphate carrier 1</fullName>
    </recommendedName>
</protein>
<organism evidence="18 19">
    <name type="scientific">Viridothelium virens</name>
    <name type="common">Speckled blister lichen</name>
    <name type="synonym">Trypethelium virens</name>
    <dbReference type="NCBI Taxonomy" id="1048519"/>
    <lineage>
        <taxon>Eukaryota</taxon>
        <taxon>Fungi</taxon>
        <taxon>Dikarya</taxon>
        <taxon>Ascomycota</taxon>
        <taxon>Pezizomycotina</taxon>
        <taxon>Dothideomycetes</taxon>
        <taxon>Dothideomycetes incertae sedis</taxon>
        <taxon>Trypetheliales</taxon>
        <taxon>Trypetheliaceae</taxon>
        <taxon>Viridothelium</taxon>
    </lineage>
</organism>
<dbReference type="Gene3D" id="1.50.40.10">
    <property type="entry name" value="Mitochondrial carrier domain"/>
    <property type="match status" value="1"/>
</dbReference>
<dbReference type="Proteomes" id="UP000800092">
    <property type="component" value="Unassembled WGS sequence"/>
</dbReference>
<evidence type="ECO:0000256" key="7">
    <source>
        <dbReference type="ARBA" id="ARBA00022723"/>
    </source>
</evidence>
<dbReference type="SUPFAM" id="SSF47473">
    <property type="entry name" value="EF-hand"/>
    <property type="match status" value="1"/>
</dbReference>
<comment type="function">
    <text evidence="1">Mitochondrial transporter that mediates uptake of thiamine pyrophosphate (ThPP) into mitochondria.</text>
</comment>
<dbReference type="Pfam" id="PF00153">
    <property type="entry name" value="Mito_carr"/>
    <property type="match status" value="3"/>
</dbReference>
<keyword evidence="6 14" id="KW-0812">Transmembrane</keyword>
<name>A0A6A6GWV6_VIRVR</name>
<feature type="repeat" description="Solcar" evidence="14">
    <location>
        <begin position="265"/>
        <end position="369"/>
    </location>
</feature>
<reference evidence="18" key="1">
    <citation type="journal article" date="2020" name="Stud. Mycol.">
        <title>101 Dothideomycetes genomes: a test case for predicting lifestyles and emergence of pathogens.</title>
        <authorList>
            <person name="Haridas S."/>
            <person name="Albert R."/>
            <person name="Binder M."/>
            <person name="Bloem J."/>
            <person name="Labutti K."/>
            <person name="Salamov A."/>
            <person name="Andreopoulos B."/>
            <person name="Baker S."/>
            <person name="Barry K."/>
            <person name="Bills G."/>
            <person name="Bluhm B."/>
            <person name="Cannon C."/>
            <person name="Castanera R."/>
            <person name="Culley D."/>
            <person name="Daum C."/>
            <person name="Ezra D."/>
            <person name="Gonzalez J."/>
            <person name="Henrissat B."/>
            <person name="Kuo A."/>
            <person name="Liang C."/>
            <person name="Lipzen A."/>
            <person name="Lutzoni F."/>
            <person name="Magnuson J."/>
            <person name="Mondo S."/>
            <person name="Nolan M."/>
            <person name="Ohm R."/>
            <person name="Pangilinan J."/>
            <person name="Park H.-J."/>
            <person name="Ramirez L."/>
            <person name="Alfaro M."/>
            <person name="Sun H."/>
            <person name="Tritt A."/>
            <person name="Yoshinaga Y."/>
            <person name="Zwiers L.-H."/>
            <person name="Turgeon B."/>
            <person name="Goodwin S."/>
            <person name="Spatafora J."/>
            <person name="Crous P."/>
            <person name="Grigoriev I."/>
        </authorList>
    </citation>
    <scope>NUCLEOTIDE SEQUENCE</scope>
    <source>
        <strain evidence="18">Tuck. ex Michener</strain>
    </source>
</reference>
<gene>
    <name evidence="18" type="ORF">EV356DRAFT_554503</name>
</gene>
<dbReference type="InterPro" id="IPR002067">
    <property type="entry name" value="MCP"/>
</dbReference>
<evidence type="ECO:0000256" key="9">
    <source>
        <dbReference type="ARBA" id="ARBA00022792"/>
    </source>
</evidence>
<comment type="subcellular location">
    <subcellularLocation>
        <location evidence="2">Mitochondrion inner membrane</location>
        <topology evidence="2">Multi-pass membrane protein</topology>
    </subcellularLocation>
</comment>
<feature type="compositionally biased region" description="Low complexity" evidence="16">
    <location>
        <begin position="217"/>
        <end position="230"/>
    </location>
</feature>
<evidence type="ECO:0000256" key="8">
    <source>
        <dbReference type="ARBA" id="ARBA00022737"/>
    </source>
</evidence>
<dbReference type="InterPro" id="IPR023395">
    <property type="entry name" value="MCP_dom_sf"/>
</dbReference>
<dbReference type="CDD" id="cd00051">
    <property type="entry name" value="EFh"/>
    <property type="match status" value="1"/>
</dbReference>
<dbReference type="InterPro" id="IPR011992">
    <property type="entry name" value="EF-hand-dom_pair"/>
</dbReference>
<feature type="region of interest" description="Disordered" evidence="16">
    <location>
        <begin position="199"/>
        <end position="233"/>
    </location>
</feature>